<dbReference type="SUPFAM" id="SSF46785">
    <property type="entry name" value="Winged helix' DNA-binding domain"/>
    <property type="match status" value="1"/>
</dbReference>
<name>A0A0U5H9K2_9EURY</name>
<proteinExistence type="predicted"/>
<dbReference type="RefSeq" id="WP_059058509.1">
    <property type="nucleotide sequence ID" value="NZ_CEML01000004.1"/>
</dbReference>
<dbReference type="AlphaFoldDB" id="A0A0U5H9K2"/>
<dbReference type="InterPro" id="IPR036390">
    <property type="entry name" value="WH_DNA-bd_sf"/>
</dbReference>
<dbReference type="Pfam" id="PF03551">
    <property type="entry name" value="PadR"/>
    <property type="match status" value="1"/>
</dbReference>
<organism evidence="2 3">
    <name type="scientific">Halobacterium hubeiense</name>
    <dbReference type="NCBI Taxonomy" id="1407499"/>
    <lineage>
        <taxon>Archaea</taxon>
        <taxon>Methanobacteriati</taxon>
        <taxon>Methanobacteriota</taxon>
        <taxon>Stenosarchaea group</taxon>
        <taxon>Halobacteria</taxon>
        <taxon>Halobacteriales</taxon>
        <taxon>Halobacteriaceae</taxon>
        <taxon>Halobacterium</taxon>
    </lineage>
</organism>
<evidence type="ECO:0000313" key="3">
    <source>
        <dbReference type="Proteomes" id="UP000066737"/>
    </source>
</evidence>
<evidence type="ECO:0000259" key="1">
    <source>
        <dbReference type="Pfam" id="PF03551"/>
    </source>
</evidence>
<dbReference type="OrthoDB" id="262522at2157"/>
<feature type="domain" description="Transcription regulator PadR N-terminal" evidence="1">
    <location>
        <begin position="19"/>
        <end position="83"/>
    </location>
</feature>
<dbReference type="EMBL" id="LN831303">
    <property type="protein sequence ID" value="CQH63541.1"/>
    <property type="molecule type" value="Genomic_DNA"/>
</dbReference>
<evidence type="ECO:0000313" key="2">
    <source>
        <dbReference type="EMBL" id="CQH63541.1"/>
    </source>
</evidence>
<keyword evidence="3" id="KW-1185">Reference proteome</keyword>
<protein>
    <submittedName>
        <fullName evidence="2">PadR family transcription regulator</fullName>
    </submittedName>
</protein>
<dbReference type="InterPro" id="IPR005149">
    <property type="entry name" value="Tscrpt_reg_PadR_N"/>
</dbReference>
<sequence>MTDALASCSAFQRDVLWTLAHEGASKGTAIQAALADYYEEDVNHGRLYTNLDALVDAGLITKSARDRRTNEYALTDLARDALAARQRWQASEEVSL</sequence>
<accession>A0A0U5H9K2</accession>
<dbReference type="KEGG" id="hhb:Hhub_4114"/>
<dbReference type="Gene3D" id="1.10.10.10">
    <property type="entry name" value="Winged helix-like DNA-binding domain superfamily/Winged helix DNA-binding domain"/>
    <property type="match status" value="1"/>
</dbReference>
<gene>
    <name evidence="2" type="ORF">HHUB_4114</name>
</gene>
<dbReference type="InterPro" id="IPR036388">
    <property type="entry name" value="WH-like_DNA-bd_sf"/>
</dbReference>
<dbReference type="GeneID" id="26660461"/>
<reference evidence="3" key="1">
    <citation type="journal article" date="2016" name="Environ. Microbiol.">
        <title>The complete genome of a viable archaeum isolated from 123-million-year-old rock salt.</title>
        <authorList>
            <person name="Jaakkola S.T."/>
            <person name="Pfeiffer F."/>
            <person name="Ravantti J.J."/>
            <person name="Guo Q."/>
            <person name="Liu Y."/>
            <person name="Chen X."/>
            <person name="Ma H."/>
            <person name="Yang C."/>
            <person name="Oksanen H.M."/>
            <person name="Bamford D.H."/>
        </authorList>
    </citation>
    <scope>NUCLEOTIDE SEQUENCE</scope>
    <source>
        <strain evidence="3">JI20-1</strain>
        <plasmid evidence="3">Plasmid pSTJ001</plasmid>
    </source>
</reference>
<dbReference type="Proteomes" id="UP000066737">
    <property type="component" value="Plasmid pSTJ001"/>
</dbReference>
<geneLocation type="plasmid" evidence="3">
    <name>pSTJ001</name>
</geneLocation>